<dbReference type="Gene3D" id="6.10.140.1230">
    <property type="match status" value="1"/>
</dbReference>
<proteinExistence type="predicted"/>
<dbReference type="Pfam" id="PF03357">
    <property type="entry name" value="Snf7"/>
    <property type="match status" value="1"/>
</dbReference>
<protein>
    <submittedName>
        <fullName evidence="2">Putative vacuolar protein sorting protein 46</fullName>
    </submittedName>
</protein>
<sequence length="208" mass="22779">MSGLEKALFNLKFTSKQLNRQAARADRDSKAEQSKLKKALQQTPPQPQIARLYATSSVRHSNHRIQLLTLASRIDAVAARVQTAITMRAVTQSMAQTVKGMDVALKSMDLEKIGAVMEKFESQFEDLDVVGGYYENVAGGVESQQVGAEGQADVDALMARVADEAGVEMKTGLEEGMVPSEEVGDKQNNREREALEEGLGDRLRALRN</sequence>
<feature type="region of interest" description="Disordered" evidence="1">
    <location>
        <begin position="171"/>
        <end position="208"/>
    </location>
</feature>
<dbReference type="AlphaFoldDB" id="A0A0G2E9W5"/>
<keyword evidence="3" id="KW-1185">Reference proteome</keyword>
<evidence type="ECO:0000256" key="1">
    <source>
        <dbReference type="SAM" id="MobiDB-lite"/>
    </source>
</evidence>
<feature type="compositionally biased region" description="Basic and acidic residues" evidence="1">
    <location>
        <begin position="23"/>
        <end position="35"/>
    </location>
</feature>
<comment type="caution">
    <text evidence="2">The sequence shown here is derived from an EMBL/GenBank/DDBJ whole genome shotgun (WGS) entry which is preliminary data.</text>
</comment>
<feature type="region of interest" description="Disordered" evidence="1">
    <location>
        <begin position="22"/>
        <end position="45"/>
    </location>
</feature>
<dbReference type="EMBL" id="LCWF01000105">
    <property type="protein sequence ID" value="KKY19792.1"/>
    <property type="molecule type" value="Genomic_DNA"/>
</dbReference>
<feature type="compositionally biased region" description="Basic and acidic residues" evidence="1">
    <location>
        <begin position="183"/>
        <end position="208"/>
    </location>
</feature>
<name>A0A0G2E9W5_PHACM</name>
<evidence type="ECO:0000313" key="3">
    <source>
        <dbReference type="Proteomes" id="UP000053317"/>
    </source>
</evidence>
<accession>A0A0G2E9W5</accession>
<dbReference type="InterPro" id="IPR005024">
    <property type="entry name" value="Snf7_fam"/>
</dbReference>
<dbReference type="GO" id="GO:0007034">
    <property type="term" value="P:vacuolar transport"/>
    <property type="evidence" value="ECO:0007669"/>
    <property type="project" value="InterPro"/>
</dbReference>
<gene>
    <name evidence="2" type="ORF">UCRPC4_g04399</name>
</gene>
<reference evidence="2 3" key="1">
    <citation type="submission" date="2015-05" db="EMBL/GenBank/DDBJ databases">
        <title>Distinctive expansion of gene families associated with plant cell wall degradation and secondary metabolism in the genomes of grapevine trunk pathogens.</title>
        <authorList>
            <person name="Lawrence D.P."/>
            <person name="Travadon R."/>
            <person name="Rolshausen P.E."/>
            <person name="Baumgartner K."/>
        </authorList>
    </citation>
    <scope>NUCLEOTIDE SEQUENCE [LARGE SCALE GENOMIC DNA]</scope>
    <source>
        <strain evidence="2">UCRPC4</strain>
    </source>
</reference>
<evidence type="ECO:0000313" key="2">
    <source>
        <dbReference type="EMBL" id="KKY19792.1"/>
    </source>
</evidence>
<organism evidence="2 3">
    <name type="scientific">Phaeomoniella chlamydospora</name>
    <name type="common">Phaeoacremonium chlamydosporum</name>
    <dbReference type="NCBI Taxonomy" id="158046"/>
    <lineage>
        <taxon>Eukaryota</taxon>
        <taxon>Fungi</taxon>
        <taxon>Dikarya</taxon>
        <taxon>Ascomycota</taxon>
        <taxon>Pezizomycotina</taxon>
        <taxon>Eurotiomycetes</taxon>
        <taxon>Chaetothyriomycetidae</taxon>
        <taxon>Phaeomoniellales</taxon>
        <taxon>Phaeomoniellaceae</taxon>
        <taxon>Phaeomoniella</taxon>
    </lineage>
</organism>
<dbReference type="Proteomes" id="UP000053317">
    <property type="component" value="Unassembled WGS sequence"/>
</dbReference>
<dbReference type="PANTHER" id="PTHR10476">
    <property type="entry name" value="CHARGED MULTIVESICULAR BODY PROTEIN"/>
    <property type="match status" value="1"/>
</dbReference>
<dbReference type="OrthoDB" id="10266568at2759"/>
<reference evidence="2 3" key="2">
    <citation type="submission" date="2015-05" db="EMBL/GenBank/DDBJ databases">
        <authorList>
            <person name="Morales-Cruz A."/>
            <person name="Amrine K.C."/>
            <person name="Cantu D."/>
        </authorList>
    </citation>
    <scope>NUCLEOTIDE SEQUENCE [LARGE SCALE GENOMIC DNA]</scope>
    <source>
        <strain evidence="2">UCRPC4</strain>
    </source>
</reference>